<evidence type="ECO:0000256" key="1">
    <source>
        <dbReference type="ARBA" id="ARBA00004651"/>
    </source>
</evidence>
<comment type="subcellular location">
    <subcellularLocation>
        <location evidence="1">Cell membrane</location>
        <topology evidence="1">Multi-pass membrane protein</topology>
    </subcellularLocation>
</comment>
<gene>
    <name evidence="8" type="ORF">E4O86_02095</name>
</gene>
<proteinExistence type="inferred from homology"/>
<evidence type="ECO:0000256" key="4">
    <source>
        <dbReference type="ARBA" id="ARBA00022692"/>
    </source>
</evidence>
<feature type="transmembrane region" description="Helical" evidence="7">
    <location>
        <begin position="46"/>
        <end position="64"/>
    </location>
</feature>
<dbReference type="AlphaFoldDB" id="A0A964T2R7"/>
<protein>
    <submittedName>
        <fullName evidence="8">DoxX family protein</fullName>
    </submittedName>
</protein>
<keyword evidence="3" id="KW-1003">Cell membrane</keyword>
<dbReference type="EMBL" id="SPKJ01000003">
    <property type="protein sequence ID" value="MYZ46512.1"/>
    <property type="molecule type" value="Genomic_DNA"/>
</dbReference>
<keyword evidence="9" id="KW-1185">Reference proteome</keyword>
<keyword evidence="5 7" id="KW-1133">Transmembrane helix</keyword>
<reference evidence="8" key="1">
    <citation type="submission" date="2019-03" db="EMBL/GenBank/DDBJ databases">
        <title>Afifella sp. nov., isolated from activated sludge.</title>
        <authorList>
            <person name="Li Q."/>
            <person name="Liu Y."/>
        </authorList>
    </citation>
    <scope>NUCLEOTIDE SEQUENCE</scope>
    <source>
        <strain evidence="8">L72</strain>
    </source>
</reference>
<dbReference type="OrthoDB" id="9810206at2"/>
<accession>A0A964T2R7</accession>
<evidence type="ECO:0000256" key="6">
    <source>
        <dbReference type="ARBA" id="ARBA00023136"/>
    </source>
</evidence>
<dbReference type="PANTHER" id="PTHR33452:SF1">
    <property type="entry name" value="INNER MEMBRANE PROTEIN YPHA-RELATED"/>
    <property type="match status" value="1"/>
</dbReference>
<feature type="transmembrane region" description="Helical" evidence="7">
    <location>
        <begin position="6"/>
        <end position="25"/>
    </location>
</feature>
<dbReference type="Pfam" id="PF07681">
    <property type="entry name" value="DoxX"/>
    <property type="match status" value="1"/>
</dbReference>
<evidence type="ECO:0000256" key="2">
    <source>
        <dbReference type="ARBA" id="ARBA00006679"/>
    </source>
</evidence>
<evidence type="ECO:0000256" key="3">
    <source>
        <dbReference type="ARBA" id="ARBA00022475"/>
    </source>
</evidence>
<dbReference type="GO" id="GO:0005886">
    <property type="term" value="C:plasma membrane"/>
    <property type="evidence" value="ECO:0007669"/>
    <property type="project" value="UniProtKB-SubCell"/>
</dbReference>
<evidence type="ECO:0000313" key="9">
    <source>
        <dbReference type="Proteomes" id="UP000773614"/>
    </source>
</evidence>
<keyword evidence="4 7" id="KW-0812">Transmembrane</keyword>
<dbReference type="InterPro" id="IPR032808">
    <property type="entry name" value="DoxX"/>
</dbReference>
<dbReference type="InterPro" id="IPR051907">
    <property type="entry name" value="DoxX-like_oxidoreductase"/>
</dbReference>
<comment type="similarity">
    <text evidence="2">Belongs to the DoxX family.</text>
</comment>
<evidence type="ECO:0000313" key="8">
    <source>
        <dbReference type="EMBL" id="MYZ46512.1"/>
    </source>
</evidence>
<feature type="transmembrane region" description="Helical" evidence="7">
    <location>
        <begin position="102"/>
        <end position="120"/>
    </location>
</feature>
<dbReference type="PANTHER" id="PTHR33452">
    <property type="entry name" value="OXIDOREDUCTASE CATD-RELATED"/>
    <property type="match status" value="1"/>
</dbReference>
<comment type="caution">
    <text evidence="8">The sequence shown here is derived from an EMBL/GenBank/DDBJ whole genome shotgun (WGS) entry which is preliminary data.</text>
</comment>
<name>A0A964T2R7_9HYPH</name>
<keyword evidence="6 7" id="KW-0472">Membrane</keyword>
<sequence length="144" mass="14587">MNHIQSFAALAGRILLAAMFVTSGWDKIAGYAGTQQYMESAGVPGILLPLVILAELGGGLAVAFGFHARIAALALAGFTVLAALLFHADFSNGMQAVMFSKNISIAGGFLLLAAFGPGAWSVDGWRAGRTGAAGFGAKSAAGRA</sequence>
<dbReference type="RefSeq" id="WP_161138853.1">
    <property type="nucleotide sequence ID" value="NZ_SPKJ01000003.1"/>
</dbReference>
<dbReference type="Proteomes" id="UP000773614">
    <property type="component" value="Unassembled WGS sequence"/>
</dbReference>
<feature type="transmembrane region" description="Helical" evidence="7">
    <location>
        <begin position="70"/>
        <end position="90"/>
    </location>
</feature>
<evidence type="ECO:0000256" key="5">
    <source>
        <dbReference type="ARBA" id="ARBA00022989"/>
    </source>
</evidence>
<organism evidence="8 9">
    <name type="scientific">Propylenella binzhouense</name>
    <dbReference type="NCBI Taxonomy" id="2555902"/>
    <lineage>
        <taxon>Bacteria</taxon>
        <taxon>Pseudomonadati</taxon>
        <taxon>Pseudomonadota</taxon>
        <taxon>Alphaproteobacteria</taxon>
        <taxon>Hyphomicrobiales</taxon>
        <taxon>Propylenellaceae</taxon>
        <taxon>Propylenella</taxon>
    </lineage>
</organism>
<evidence type="ECO:0000256" key="7">
    <source>
        <dbReference type="SAM" id="Phobius"/>
    </source>
</evidence>